<name>A0A939FXS2_9HYPH</name>
<evidence type="ECO:0000313" key="1">
    <source>
        <dbReference type="EMBL" id="MBO0663938.1"/>
    </source>
</evidence>
<organism evidence="1 2">
    <name type="scientific">Jiella flava</name>
    <dbReference type="NCBI Taxonomy" id="2816857"/>
    <lineage>
        <taxon>Bacteria</taxon>
        <taxon>Pseudomonadati</taxon>
        <taxon>Pseudomonadota</taxon>
        <taxon>Alphaproteobacteria</taxon>
        <taxon>Hyphomicrobiales</taxon>
        <taxon>Aurantimonadaceae</taxon>
        <taxon>Jiella</taxon>
    </lineage>
</organism>
<sequence>MRLYDPFFAMPWLEAPKALAEMTTIATFAPLVVATRLSQLGFAIATAPTARDGREATRMVSEKLDAAREATAAMQTAFAKAGSDAVVAAMTGRRAKGNPADAIVSAGLAPYAKRVRANHRRLSRP</sequence>
<dbReference type="Proteomes" id="UP000664122">
    <property type="component" value="Unassembled WGS sequence"/>
</dbReference>
<evidence type="ECO:0000313" key="2">
    <source>
        <dbReference type="Proteomes" id="UP000664122"/>
    </source>
</evidence>
<keyword evidence="2" id="KW-1185">Reference proteome</keyword>
<accession>A0A939FXS2</accession>
<protein>
    <submittedName>
        <fullName evidence="1">Uncharacterized protein</fullName>
    </submittedName>
</protein>
<comment type="caution">
    <text evidence="1">The sequence shown here is derived from an EMBL/GenBank/DDBJ whole genome shotgun (WGS) entry which is preliminary data.</text>
</comment>
<gene>
    <name evidence="1" type="ORF">J1C48_15265</name>
</gene>
<dbReference type="AlphaFoldDB" id="A0A939FXS2"/>
<proteinExistence type="predicted"/>
<dbReference type="EMBL" id="JAFMPP010000014">
    <property type="protein sequence ID" value="MBO0663938.1"/>
    <property type="molecule type" value="Genomic_DNA"/>
</dbReference>
<dbReference type="RefSeq" id="WP_207258853.1">
    <property type="nucleotide sequence ID" value="NZ_JAFMPP010000014.1"/>
</dbReference>
<reference evidence="1" key="1">
    <citation type="submission" date="2021-03" db="EMBL/GenBank/DDBJ databases">
        <title>Whole genome sequence of Jiella sp. CQZ9-1.</title>
        <authorList>
            <person name="Tuo L."/>
        </authorList>
    </citation>
    <scope>NUCLEOTIDE SEQUENCE</scope>
    <source>
        <strain evidence="1">CQZ9-1</strain>
    </source>
</reference>